<proteinExistence type="predicted"/>
<reference evidence="2" key="1">
    <citation type="journal article" date="2017" name="Nat. Genet.">
        <title>Contrasting evolutionary genome dynamics between domesticated and wild yeasts.</title>
        <authorList>
            <person name="Yue J.X."/>
            <person name="Li J."/>
            <person name="Aigrain L."/>
            <person name="Hallin J."/>
            <person name="Persson K."/>
            <person name="Oliver K."/>
            <person name="Bergstrom A."/>
            <person name="Coupland P."/>
            <person name="Warringer J."/>
            <person name="Lagomarsino M.C."/>
            <person name="Fischer G."/>
            <person name="Durbin R."/>
            <person name="Liti G."/>
        </authorList>
    </citation>
    <scope>NUCLEOTIDE SEQUENCE</scope>
    <source>
        <strain evidence="2">CBS432</strain>
    </source>
</reference>
<dbReference type="RefSeq" id="XP_033767039.1">
    <property type="nucleotide sequence ID" value="XM_033911148.1"/>
</dbReference>
<dbReference type="AlphaFoldDB" id="A0A8B8UTG5"/>
<dbReference type="GeneID" id="54631358"/>
<reference evidence="2" key="2">
    <citation type="submission" date="2020-01" db="EMBL/GenBank/DDBJ databases">
        <title>Population-level Yeast Reference Genomes.</title>
        <authorList>
            <person name="Yue J.-X."/>
        </authorList>
    </citation>
    <scope>NUCLEOTIDE SEQUENCE</scope>
    <source>
        <strain evidence="2">CBS432</strain>
    </source>
</reference>
<keyword evidence="1" id="KW-0175">Coiled coil</keyword>
<reference evidence="2" key="3">
    <citation type="submission" date="2025-07" db="EMBL/GenBank/DDBJ databases">
        <authorList>
            <consortium name="NCBI Genome Project"/>
        </authorList>
    </citation>
    <scope>NUCLEOTIDE SEQUENCE</scope>
    <source>
        <strain evidence="2">CBS432</strain>
    </source>
</reference>
<dbReference type="KEGG" id="spao:SPAR_I01540"/>
<name>A0A8B8UTG5_SACPA</name>
<dbReference type="VEuPathDB" id="FungiDB:SPAR_I01540"/>
<reference evidence="2" key="4">
    <citation type="submission" date="2025-08" db="UniProtKB">
        <authorList>
            <consortium name="RefSeq"/>
        </authorList>
    </citation>
    <scope>IDENTIFICATION</scope>
    <source>
        <strain evidence="2">CBS432</strain>
    </source>
</reference>
<feature type="coiled-coil region" evidence="1">
    <location>
        <begin position="66"/>
        <end position="100"/>
    </location>
</feature>
<dbReference type="OrthoDB" id="4050034at2759"/>
<gene>
    <name evidence="2" type="primary">CMI7</name>
    <name evidence="2" type="ORF">SPAR_I01540</name>
</gene>
<organism evidence="2">
    <name type="scientific">Saccharomyces paradoxus</name>
    <name type="common">Yeast</name>
    <name type="synonym">Saccharomyces douglasii</name>
    <dbReference type="NCBI Taxonomy" id="27291"/>
    <lineage>
        <taxon>Eukaryota</taxon>
        <taxon>Fungi</taxon>
        <taxon>Dikarya</taxon>
        <taxon>Ascomycota</taxon>
        <taxon>Saccharomycotina</taxon>
        <taxon>Saccharomycetes</taxon>
        <taxon>Saccharomycetales</taxon>
        <taxon>Saccharomycetaceae</taxon>
        <taxon>Saccharomyces</taxon>
    </lineage>
</organism>
<evidence type="ECO:0000313" key="2">
    <source>
        <dbReference type="RefSeq" id="XP_033767039.1"/>
    </source>
</evidence>
<protein>
    <submittedName>
        <fullName evidence="2">Cmi7p</fullName>
    </submittedName>
</protein>
<accession>A0A8B8UTG5</accession>
<evidence type="ECO:0000256" key="1">
    <source>
        <dbReference type="SAM" id="Coils"/>
    </source>
</evidence>
<sequence length="111" mass="12443">MPGKCGQEIIFNQSILGKSNFVDYRGTTEFTRWAILYSSVNTMTRDTPEDVSTAGAKDILEVLNLLKGGEEKISEVELKLDEMEKKMDSLLVQLEDLHKDSNDLAKSSSQK</sequence>